<reference evidence="1 2" key="1">
    <citation type="submission" date="2016-10" db="EMBL/GenBank/DDBJ databases">
        <authorList>
            <person name="de Groot N.N."/>
        </authorList>
    </citation>
    <scope>NUCLEOTIDE SEQUENCE [LARGE SCALE GENOMIC DNA]</scope>
    <source>
        <strain evidence="1 2">DSM 10317</strain>
    </source>
</reference>
<proteinExistence type="predicted"/>
<evidence type="ECO:0000313" key="2">
    <source>
        <dbReference type="Proteomes" id="UP000199428"/>
    </source>
</evidence>
<sequence>METSIYNFKAKFNRKISTTDKNFISALAKFYRGDILIPQKSCEQTIISLNKKYNVTMQLIDENQLDSYTKDITKQLLYNDHIIWRVINDKYSGIFYKEFWEKYYEVEGKPEICIVYDKIDDKFYSNCRELELLLIIEMGINDIHCDEYNNYLNSLYLFNEWLDKASSQTTSIADPSGIP</sequence>
<name>A0A1G5RQ71_PSEXY</name>
<dbReference type="Proteomes" id="UP000199428">
    <property type="component" value="Unassembled WGS sequence"/>
</dbReference>
<dbReference type="EMBL" id="FMWK01000001">
    <property type="protein sequence ID" value="SCZ76263.1"/>
    <property type="molecule type" value="Genomic_DNA"/>
</dbReference>
<protein>
    <submittedName>
        <fullName evidence="1">Uncharacterized protein</fullName>
    </submittedName>
</protein>
<gene>
    <name evidence="1" type="ORF">SAMN02910350_00163</name>
</gene>
<evidence type="ECO:0000313" key="1">
    <source>
        <dbReference type="EMBL" id="SCZ76263.1"/>
    </source>
</evidence>
<dbReference type="RefSeq" id="WP_090160573.1">
    <property type="nucleotide sequence ID" value="NZ_FMWK01000001.1"/>
</dbReference>
<organism evidence="1 2">
    <name type="scientific">Pseudobutyrivibrio xylanivorans</name>
    <dbReference type="NCBI Taxonomy" id="185007"/>
    <lineage>
        <taxon>Bacteria</taxon>
        <taxon>Bacillati</taxon>
        <taxon>Bacillota</taxon>
        <taxon>Clostridia</taxon>
        <taxon>Lachnospirales</taxon>
        <taxon>Lachnospiraceae</taxon>
        <taxon>Pseudobutyrivibrio</taxon>
    </lineage>
</organism>
<dbReference type="AlphaFoldDB" id="A0A1G5RQ71"/>
<accession>A0A1G5RQ71</accession>